<dbReference type="Pfam" id="PF05726">
    <property type="entry name" value="Pirin_C"/>
    <property type="match status" value="1"/>
</dbReference>
<gene>
    <name evidence="5" type="ORF">BHS09_10570</name>
</gene>
<evidence type="ECO:0000256" key="1">
    <source>
        <dbReference type="ARBA" id="ARBA00008416"/>
    </source>
</evidence>
<dbReference type="EMBL" id="CP017174">
    <property type="protein sequence ID" value="QDE67393.1"/>
    <property type="molecule type" value="Genomic_DNA"/>
</dbReference>
<evidence type="ECO:0000259" key="3">
    <source>
        <dbReference type="Pfam" id="PF02678"/>
    </source>
</evidence>
<dbReference type="PANTHER" id="PTHR13903:SF8">
    <property type="entry name" value="PIRIN"/>
    <property type="match status" value="1"/>
</dbReference>
<dbReference type="Proteomes" id="UP000320179">
    <property type="component" value="Chromosome"/>
</dbReference>
<reference evidence="5 6" key="1">
    <citation type="journal article" date="2019" name="Science">
        <title>Social genes are selection hotspots in kin groups of a soil microbe.</title>
        <authorList>
            <person name="Wielgoss S."/>
            <person name="Wolfensberger R."/>
            <person name="Sun L."/>
            <person name="Fiegna F."/>
            <person name="Velicer G.J."/>
        </authorList>
    </citation>
    <scope>NUCLEOTIDE SEQUENCE [LARGE SCALE GENOMIC DNA]</scope>
    <source>
        <strain evidence="5 6">MC3.5.9c15</strain>
    </source>
</reference>
<evidence type="ECO:0000313" key="6">
    <source>
        <dbReference type="Proteomes" id="UP000320179"/>
    </source>
</evidence>
<dbReference type="Pfam" id="PF02678">
    <property type="entry name" value="Pirin"/>
    <property type="match status" value="1"/>
</dbReference>
<proteinExistence type="inferred from homology"/>
<evidence type="ECO:0000256" key="2">
    <source>
        <dbReference type="RuleBase" id="RU003457"/>
    </source>
</evidence>
<comment type="similarity">
    <text evidence="1 2">Belongs to the pirin family.</text>
</comment>
<dbReference type="InterPro" id="IPR014710">
    <property type="entry name" value="RmlC-like_jellyroll"/>
</dbReference>
<dbReference type="Gene3D" id="2.60.120.10">
    <property type="entry name" value="Jelly Rolls"/>
    <property type="match status" value="2"/>
</dbReference>
<dbReference type="PANTHER" id="PTHR13903">
    <property type="entry name" value="PIRIN-RELATED"/>
    <property type="match status" value="1"/>
</dbReference>
<dbReference type="AlphaFoldDB" id="A0AAE6FXV6"/>
<feature type="domain" description="Pirin N-terminal" evidence="3">
    <location>
        <begin position="67"/>
        <end position="142"/>
    </location>
</feature>
<name>A0AAE6FXV6_MYXXA</name>
<evidence type="ECO:0000259" key="4">
    <source>
        <dbReference type="Pfam" id="PF05726"/>
    </source>
</evidence>
<accession>A0AAE6FXV6</accession>
<dbReference type="RefSeq" id="WP_140789436.1">
    <property type="nucleotide sequence ID" value="NZ_CP017170.1"/>
</dbReference>
<feature type="domain" description="Pirin C-terminal" evidence="4">
    <location>
        <begin position="209"/>
        <end position="311"/>
    </location>
</feature>
<dbReference type="InterPro" id="IPR012093">
    <property type="entry name" value="Pirin"/>
</dbReference>
<evidence type="ECO:0000313" key="5">
    <source>
        <dbReference type="EMBL" id="QDE67393.1"/>
    </source>
</evidence>
<dbReference type="SUPFAM" id="SSF51182">
    <property type="entry name" value="RmlC-like cupins"/>
    <property type="match status" value="1"/>
</dbReference>
<dbReference type="InterPro" id="IPR003829">
    <property type="entry name" value="Pirin_N_dom"/>
</dbReference>
<protein>
    <submittedName>
        <fullName evidence="5">Pirin</fullName>
    </submittedName>
</protein>
<sequence>MSQQPEAVLRVEPLGMPWRTPDPFLFCVHHDDKYPVGNERLGPSALLAGRNLGQDFDGRDGWNMYHGTVVPGFPQHPHRGFETVTVVRSGLLDHADSLGAAARFGGGDVQWLTAGAGINHSEMFPLLHRDQPNPVELFQIWLNLPRANKLVEPHFSMMWNHVIPRHVARDAEGRATEVTVVAGSLGDVKAPPPPPKSWAAQAAADVAIWTLKLAPGARWTLPAAARGSNRMLYFFLGSSLRVAGRAIPPSHGIELRADVAVELENGADEAELLMLQGRPIGEPVVQYGPFVMNSRQEIQDAFADYQRTGFGGWPWPANGPVHPREEGRFARHADGRIERPA</sequence>
<dbReference type="InterPro" id="IPR008778">
    <property type="entry name" value="Pirin_C_dom"/>
</dbReference>
<dbReference type="InterPro" id="IPR011051">
    <property type="entry name" value="RmlC_Cupin_sf"/>
</dbReference>
<organism evidence="5 6">
    <name type="scientific">Myxococcus xanthus</name>
    <dbReference type="NCBI Taxonomy" id="34"/>
    <lineage>
        <taxon>Bacteria</taxon>
        <taxon>Pseudomonadati</taxon>
        <taxon>Myxococcota</taxon>
        <taxon>Myxococcia</taxon>
        <taxon>Myxococcales</taxon>
        <taxon>Cystobacterineae</taxon>
        <taxon>Myxococcaceae</taxon>
        <taxon>Myxococcus</taxon>
    </lineage>
</organism>